<evidence type="ECO:0000256" key="2">
    <source>
        <dbReference type="ARBA" id="ARBA00023239"/>
    </source>
</evidence>
<feature type="binding site" evidence="5">
    <location>
        <position position="162"/>
    </location>
    <ligand>
        <name>adenosylcob(III)alamin</name>
        <dbReference type="ChEBI" id="CHEBI:18408"/>
    </ligand>
</feature>
<sequence>MKNKEEASAEQQITPIAGRLKNHTNARVGLRRSGISISTDELLKFQLDFARARDAVQREIDETDVFQKLQAIDRRALLVYSAASSLQMYLQRPDLGRILSVESEAQLRAHSPEKSDICIVLTGGLSSAAIHQAFPLIERLAAALQGEGTTVAPLVLAHRGRVAIGDPIGALLKAQLSLVLVGERPGMSSSNSLGAYLTYAPQPGKTDESRNCLSNIREGGLSVDEAVFTLLWLIRESTRLKLSGVQLKDRSRESLTLIDGAKPIADE</sequence>
<evidence type="ECO:0000313" key="7">
    <source>
        <dbReference type="Proteomes" id="UP000460298"/>
    </source>
</evidence>
<comment type="subunit">
    <text evidence="5">The basic unit is a heterodimer which dimerizes to form tetramers. The heterotetramers trimerize; 6 large subunits form a core ring with 6 small subunits projecting outwards.</text>
</comment>
<dbReference type="GO" id="GO:0046336">
    <property type="term" value="P:ethanolamine catabolic process"/>
    <property type="evidence" value="ECO:0007669"/>
    <property type="project" value="UniProtKB-UniRule"/>
</dbReference>
<feature type="binding site" evidence="5">
    <location>
        <position position="212"/>
    </location>
    <ligand>
        <name>adenosylcob(III)alamin</name>
        <dbReference type="ChEBI" id="CHEBI:18408"/>
    </ligand>
</feature>
<keyword evidence="3 5" id="KW-0170">Cobalt</keyword>
<dbReference type="NCBIfam" id="NF003971">
    <property type="entry name" value="PRK05465.1"/>
    <property type="match status" value="1"/>
</dbReference>
<comment type="catalytic activity">
    <reaction evidence="5">
        <text>ethanolamine = acetaldehyde + NH4(+)</text>
        <dbReference type="Rhea" id="RHEA:15313"/>
        <dbReference type="ChEBI" id="CHEBI:15343"/>
        <dbReference type="ChEBI" id="CHEBI:28938"/>
        <dbReference type="ChEBI" id="CHEBI:57603"/>
        <dbReference type="EC" id="4.3.1.7"/>
    </reaction>
</comment>
<evidence type="ECO:0000313" key="6">
    <source>
        <dbReference type="EMBL" id="KAB2934066.1"/>
    </source>
</evidence>
<proteinExistence type="inferred from homology"/>
<dbReference type="Pfam" id="PF05985">
    <property type="entry name" value="EutC"/>
    <property type="match status" value="1"/>
</dbReference>
<dbReference type="GO" id="GO:0009350">
    <property type="term" value="C:ethanolamine ammonia-lyase complex"/>
    <property type="evidence" value="ECO:0007669"/>
    <property type="project" value="UniProtKB-UniRule"/>
</dbReference>
<dbReference type="UniPathway" id="UPA00560"/>
<evidence type="ECO:0000256" key="1">
    <source>
        <dbReference type="ARBA" id="ARBA00022628"/>
    </source>
</evidence>
<dbReference type="GO" id="GO:0006520">
    <property type="term" value="P:amino acid metabolic process"/>
    <property type="evidence" value="ECO:0007669"/>
    <property type="project" value="InterPro"/>
</dbReference>
<accession>A0A833H3F9</accession>
<dbReference type="Gene3D" id="3.40.50.11240">
    <property type="entry name" value="Ethanolamine ammonia-lyase light chain (EutC)"/>
    <property type="match status" value="1"/>
</dbReference>
<comment type="similarity">
    <text evidence="5">Belongs to the EutC family.</text>
</comment>
<protein>
    <recommendedName>
        <fullName evidence="5">Ethanolamine ammonia-lyase small subunit</fullName>
        <shortName evidence="5">EAL small subunit</shortName>
        <ecNumber evidence="5">4.3.1.7</ecNumber>
    </recommendedName>
</protein>
<keyword evidence="1 5" id="KW-0846">Cobalamin</keyword>
<comment type="cofactor">
    <cofactor evidence="5">
        <name>adenosylcob(III)alamin</name>
        <dbReference type="ChEBI" id="CHEBI:18408"/>
    </cofactor>
    <text evidence="5">Binds between the large and small subunits.</text>
</comment>
<comment type="pathway">
    <text evidence="5">Amine and polyamine degradation; ethanolamine degradation.</text>
</comment>
<keyword evidence="2 5" id="KW-0456">Lyase</keyword>
<comment type="caution">
    <text evidence="6">The sequence shown here is derived from an EMBL/GenBank/DDBJ whole genome shotgun (WGS) entry which is preliminary data.</text>
</comment>
<dbReference type="AlphaFoldDB" id="A0A833H3F9"/>
<evidence type="ECO:0000256" key="5">
    <source>
        <dbReference type="HAMAP-Rule" id="MF_00601"/>
    </source>
</evidence>
<dbReference type="Gene3D" id="1.10.30.40">
    <property type="entry name" value="Ethanolamine ammonia-lyase light chain (EutC), N-terminal domain"/>
    <property type="match status" value="1"/>
</dbReference>
<dbReference type="PANTHER" id="PTHR39330">
    <property type="entry name" value="ETHANOLAMINE AMMONIA-LYASE LIGHT CHAIN"/>
    <property type="match status" value="1"/>
</dbReference>
<dbReference type="InterPro" id="IPR009246">
    <property type="entry name" value="EutC"/>
</dbReference>
<dbReference type="Proteomes" id="UP000460298">
    <property type="component" value="Unassembled WGS sequence"/>
</dbReference>
<organism evidence="6 7">
    <name type="scientific">Leptonema illini</name>
    <dbReference type="NCBI Taxonomy" id="183"/>
    <lineage>
        <taxon>Bacteria</taxon>
        <taxon>Pseudomonadati</taxon>
        <taxon>Spirochaetota</taxon>
        <taxon>Spirochaetia</taxon>
        <taxon>Leptospirales</taxon>
        <taxon>Leptospiraceae</taxon>
        <taxon>Leptonema</taxon>
    </lineage>
</organism>
<dbReference type="InterPro" id="IPR042251">
    <property type="entry name" value="EutC_C"/>
</dbReference>
<dbReference type="HAMAP" id="MF_00601">
    <property type="entry name" value="EutC"/>
    <property type="match status" value="1"/>
</dbReference>
<dbReference type="InterPro" id="IPR042255">
    <property type="entry name" value="EutC_N"/>
</dbReference>
<dbReference type="PIRSF" id="PIRSF018982">
    <property type="entry name" value="EutC"/>
    <property type="match status" value="1"/>
</dbReference>
<dbReference type="GO" id="GO:0031419">
    <property type="term" value="F:cobalamin binding"/>
    <property type="evidence" value="ECO:0007669"/>
    <property type="project" value="UniProtKB-UniRule"/>
</dbReference>
<dbReference type="EC" id="4.3.1.7" evidence="5"/>
<dbReference type="PANTHER" id="PTHR39330:SF1">
    <property type="entry name" value="ETHANOLAMINE AMMONIA-LYASE SMALL SUBUNIT"/>
    <property type="match status" value="1"/>
</dbReference>
<comment type="function">
    <text evidence="5">Catalyzes the deamination of various vicinal amino-alcohols to oxo compounds. Allows this organism to utilize ethanolamine as the sole source of nitrogen and carbon in the presence of external vitamin B12.</text>
</comment>
<evidence type="ECO:0000256" key="3">
    <source>
        <dbReference type="ARBA" id="ARBA00023285"/>
    </source>
</evidence>
<feature type="binding site" evidence="5">
    <location>
        <position position="183"/>
    </location>
    <ligand>
        <name>adenosylcob(III)alamin</name>
        <dbReference type="ChEBI" id="CHEBI:18408"/>
    </ligand>
</feature>
<dbReference type="GO" id="GO:0008851">
    <property type="term" value="F:ethanolamine ammonia-lyase activity"/>
    <property type="evidence" value="ECO:0007669"/>
    <property type="project" value="UniProtKB-UniRule"/>
</dbReference>
<comment type="subcellular location">
    <subcellularLocation>
        <location evidence="5">Bacterial microcompartment</location>
    </subcellularLocation>
</comment>
<evidence type="ECO:0000256" key="4">
    <source>
        <dbReference type="ARBA" id="ARBA00024446"/>
    </source>
</evidence>
<dbReference type="EMBL" id="WBUI01000004">
    <property type="protein sequence ID" value="KAB2934066.1"/>
    <property type="molecule type" value="Genomic_DNA"/>
</dbReference>
<gene>
    <name evidence="5" type="primary">eutC</name>
    <name evidence="6" type="ORF">F9K24_06275</name>
</gene>
<keyword evidence="4 5" id="KW-1283">Bacterial microcompartment</keyword>
<dbReference type="GO" id="GO:0031471">
    <property type="term" value="C:ethanolamine degradation polyhedral organelle"/>
    <property type="evidence" value="ECO:0007669"/>
    <property type="project" value="UniProtKB-UniRule"/>
</dbReference>
<name>A0A833H3F9_9LEPT</name>
<reference evidence="6 7" key="1">
    <citation type="submission" date="2019-10" db="EMBL/GenBank/DDBJ databases">
        <title>Extracellular Electron Transfer in a Candidatus Methanoperedens spp. Enrichment Culture.</title>
        <authorList>
            <person name="Berger S."/>
            <person name="Rangel Shaw D."/>
            <person name="Berben T."/>
            <person name="In 'T Zandt M."/>
            <person name="Frank J."/>
            <person name="Reimann J."/>
            <person name="Jetten M.S.M."/>
            <person name="Welte C.U."/>
        </authorList>
    </citation>
    <scope>NUCLEOTIDE SEQUENCE [LARGE SCALE GENOMIC DNA]</scope>
    <source>
        <strain evidence="6">SB12</strain>
    </source>
</reference>